<proteinExistence type="predicted"/>
<dbReference type="AlphaFoldDB" id="A0A314KWL6"/>
<dbReference type="Proteomes" id="UP000187609">
    <property type="component" value="Unassembled WGS sequence"/>
</dbReference>
<keyword evidence="2" id="KW-1185">Reference proteome</keyword>
<evidence type="ECO:0000313" key="2">
    <source>
        <dbReference type="Proteomes" id="UP000187609"/>
    </source>
</evidence>
<gene>
    <name evidence="1" type="ORF">A4A49_23295</name>
</gene>
<sequence length="97" mass="10223">MAEDETIDRDEVQEISRQKVGEIYETQQDAVGSGEVSAVPTPGFDVYIATSTCNVPHASSDSILGVNLKVAIENMLLIATEGGLVGGYECDDTTIGS</sequence>
<dbReference type="Gramene" id="OIT33931">
    <property type="protein sequence ID" value="OIT33931"/>
    <property type="gene ID" value="A4A49_23295"/>
</dbReference>
<dbReference type="EMBL" id="MJEQ01000796">
    <property type="protein sequence ID" value="OIT33931.1"/>
    <property type="molecule type" value="Genomic_DNA"/>
</dbReference>
<evidence type="ECO:0000313" key="1">
    <source>
        <dbReference type="EMBL" id="OIT33931.1"/>
    </source>
</evidence>
<name>A0A314KWL6_NICAT</name>
<protein>
    <submittedName>
        <fullName evidence="1">Uncharacterized protein</fullName>
    </submittedName>
</protein>
<organism evidence="1 2">
    <name type="scientific">Nicotiana attenuata</name>
    <name type="common">Coyote tobacco</name>
    <dbReference type="NCBI Taxonomy" id="49451"/>
    <lineage>
        <taxon>Eukaryota</taxon>
        <taxon>Viridiplantae</taxon>
        <taxon>Streptophyta</taxon>
        <taxon>Embryophyta</taxon>
        <taxon>Tracheophyta</taxon>
        <taxon>Spermatophyta</taxon>
        <taxon>Magnoliopsida</taxon>
        <taxon>eudicotyledons</taxon>
        <taxon>Gunneridae</taxon>
        <taxon>Pentapetalae</taxon>
        <taxon>asterids</taxon>
        <taxon>lamiids</taxon>
        <taxon>Solanales</taxon>
        <taxon>Solanaceae</taxon>
        <taxon>Nicotianoideae</taxon>
        <taxon>Nicotianeae</taxon>
        <taxon>Nicotiana</taxon>
    </lineage>
</organism>
<accession>A0A314KWL6</accession>
<reference evidence="1" key="1">
    <citation type="submission" date="2016-11" db="EMBL/GenBank/DDBJ databases">
        <title>The genome of Nicotiana attenuata.</title>
        <authorList>
            <person name="Xu S."/>
            <person name="Brockmoeller T."/>
            <person name="Gaquerel E."/>
            <person name="Navarro A."/>
            <person name="Kuhl H."/>
            <person name="Gase K."/>
            <person name="Ling Z."/>
            <person name="Zhou W."/>
            <person name="Kreitzer C."/>
            <person name="Stanke M."/>
            <person name="Tang H."/>
            <person name="Lyons E."/>
            <person name="Pandey P."/>
            <person name="Pandey S.P."/>
            <person name="Timmermann B."/>
            <person name="Baldwin I.T."/>
        </authorList>
    </citation>
    <scope>NUCLEOTIDE SEQUENCE [LARGE SCALE GENOMIC DNA]</scope>
    <source>
        <strain evidence="1">UT</strain>
    </source>
</reference>
<comment type="caution">
    <text evidence="1">The sequence shown here is derived from an EMBL/GenBank/DDBJ whole genome shotgun (WGS) entry which is preliminary data.</text>
</comment>